<dbReference type="InterPro" id="IPR050388">
    <property type="entry name" value="ABC_Ni/Peptide_Import"/>
</dbReference>
<evidence type="ECO:0000256" key="4">
    <source>
        <dbReference type="ARBA" id="ARBA00022475"/>
    </source>
</evidence>
<proteinExistence type="inferred from homology"/>
<dbReference type="SMART" id="SM00382">
    <property type="entry name" value="AAA"/>
    <property type="match status" value="1"/>
</dbReference>
<dbReference type="Pfam" id="PF00005">
    <property type="entry name" value="ABC_tran"/>
    <property type="match status" value="1"/>
</dbReference>
<dbReference type="AlphaFoldDB" id="A0A269ZH95"/>
<keyword evidence="5" id="KW-0547">Nucleotide-binding</keyword>
<keyword evidence="4" id="KW-1003">Cell membrane</keyword>
<dbReference type="Proteomes" id="UP000386281">
    <property type="component" value="Unassembled WGS sequence"/>
</dbReference>
<dbReference type="GeneID" id="99774214"/>
<dbReference type="GO" id="GO:0016887">
    <property type="term" value="F:ATP hydrolysis activity"/>
    <property type="evidence" value="ECO:0007669"/>
    <property type="project" value="InterPro"/>
</dbReference>
<dbReference type="NCBIfam" id="TIGR01727">
    <property type="entry name" value="oligo_HPY"/>
    <property type="match status" value="1"/>
</dbReference>
<keyword evidence="11" id="KW-0378">Hydrolase</keyword>
<evidence type="ECO:0000259" key="8">
    <source>
        <dbReference type="PROSITE" id="PS50893"/>
    </source>
</evidence>
<dbReference type="PROSITE" id="PS00211">
    <property type="entry name" value="ABC_TRANSPORTER_1"/>
    <property type="match status" value="1"/>
</dbReference>
<protein>
    <submittedName>
        <fullName evidence="9 10">ABC transporter ATP-binding protein</fullName>
    </submittedName>
    <submittedName>
        <fullName evidence="11">Glutathione import ATP-binding protein GsiA</fullName>
        <ecNumber evidence="11">3.6.3.-</ecNumber>
    </submittedName>
</protein>
<evidence type="ECO:0000313" key="14">
    <source>
        <dbReference type="Proteomes" id="UP000594979"/>
    </source>
</evidence>
<evidence type="ECO:0000313" key="12">
    <source>
        <dbReference type="Proteomes" id="UP000216867"/>
    </source>
</evidence>
<dbReference type="EMBL" id="CAACXN010000015">
    <property type="protein sequence ID" value="VEW13421.1"/>
    <property type="molecule type" value="Genomic_DNA"/>
</dbReference>
<evidence type="ECO:0000256" key="6">
    <source>
        <dbReference type="ARBA" id="ARBA00022840"/>
    </source>
</evidence>
<dbReference type="EC" id="3.6.3.-" evidence="11"/>
<dbReference type="GO" id="GO:0005886">
    <property type="term" value="C:plasma membrane"/>
    <property type="evidence" value="ECO:0007669"/>
    <property type="project" value="UniProtKB-SubCell"/>
</dbReference>
<dbReference type="PROSITE" id="PS50893">
    <property type="entry name" value="ABC_TRANSPORTER_2"/>
    <property type="match status" value="1"/>
</dbReference>
<gene>
    <name evidence="11" type="primary">gsiA_3</name>
    <name evidence="9" type="ORF">B8X04_03340</name>
    <name evidence="10" type="ORF">I6G59_02060</name>
    <name evidence="11" type="ORF">NCTC12391_01681</name>
</gene>
<dbReference type="InterPro" id="IPR003593">
    <property type="entry name" value="AAA+_ATPase"/>
</dbReference>
<dbReference type="Pfam" id="PF08352">
    <property type="entry name" value="oligo_HPY"/>
    <property type="match status" value="1"/>
</dbReference>
<organism evidence="9 12">
    <name type="scientific">Brevibacterium casei</name>
    <dbReference type="NCBI Taxonomy" id="33889"/>
    <lineage>
        <taxon>Bacteria</taxon>
        <taxon>Bacillati</taxon>
        <taxon>Actinomycetota</taxon>
        <taxon>Actinomycetes</taxon>
        <taxon>Micrococcales</taxon>
        <taxon>Brevibacteriaceae</taxon>
        <taxon>Brevibacterium</taxon>
    </lineage>
</organism>
<dbReference type="GO" id="GO:0005524">
    <property type="term" value="F:ATP binding"/>
    <property type="evidence" value="ECO:0007669"/>
    <property type="project" value="UniProtKB-KW"/>
</dbReference>
<evidence type="ECO:0000313" key="11">
    <source>
        <dbReference type="EMBL" id="VEW13421.1"/>
    </source>
</evidence>
<accession>A0A269ZH95</accession>
<comment type="similarity">
    <text evidence="2">Belongs to the ABC transporter superfamily.</text>
</comment>
<reference evidence="9 12" key="1">
    <citation type="submission" date="2017-04" db="EMBL/GenBank/DDBJ databases">
        <title>Kefir bacterial isolates.</title>
        <authorList>
            <person name="Kim Y."/>
            <person name="Blasche S."/>
            <person name="Patil K.R."/>
        </authorList>
    </citation>
    <scope>NUCLEOTIDE SEQUENCE [LARGE SCALE GENOMIC DNA]</scope>
    <source>
        <strain evidence="9 12">OG2</strain>
    </source>
</reference>
<sequence>MTGTPSPDLTVTDLVVEFATPRGTVRAVDSVDFRVPSGRALGILGESGSGKSVTASAVMGLLPTPPARIRSGSVRLGEEELIGMPERRRRRIIGSSLSMVFQDALSALNPVHPVGRQIAELYRVHRGMGRSAAKAAAVEMMRRVRIPDPEARARDFPHQFSGGMRQRIVIAMALALDPDVLIADEPTTALDVTVQAQILDLLREQQEARSMSLVLITHDINVVREVTDDLIVMYGGRVVESGPTAEVLASPAHPYTRGLARSMGAEVVKGERIPAIPGAPPDLLNLPGGCAFAPRCEFATEKCAQLPQRLPTGPDRTSACWLSERVASL</sequence>
<dbReference type="KEGG" id="bcau:I6G59_02060"/>
<dbReference type="FunFam" id="3.40.50.300:FF:000016">
    <property type="entry name" value="Oligopeptide ABC transporter ATP-binding component"/>
    <property type="match status" value="1"/>
</dbReference>
<dbReference type="InterPro" id="IPR003439">
    <property type="entry name" value="ABC_transporter-like_ATP-bd"/>
</dbReference>
<evidence type="ECO:0000313" key="10">
    <source>
        <dbReference type="EMBL" id="QPS34138.1"/>
    </source>
</evidence>
<dbReference type="Proteomes" id="UP000594979">
    <property type="component" value="Chromosome"/>
</dbReference>
<dbReference type="EMBL" id="CP065682">
    <property type="protein sequence ID" value="QPS34138.1"/>
    <property type="molecule type" value="Genomic_DNA"/>
</dbReference>
<dbReference type="InterPro" id="IPR027417">
    <property type="entry name" value="P-loop_NTPase"/>
</dbReference>
<evidence type="ECO:0000256" key="5">
    <source>
        <dbReference type="ARBA" id="ARBA00022741"/>
    </source>
</evidence>
<evidence type="ECO:0000256" key="3">
    <source>
        <dbReference type="ARBA" id="ARBA00022448"/>
    </source>
</evidence>
<dbReference type="GO" id="GO:0015833">
    <property type="term" value="P:peptide transport"/>
    <property type="evidence" value="ECO:0007669"/>
    <property type="project" value="InterPro"/>
</dbReference>
<dbReference type="CDD" id="cd03257">
    <property type="entry name" value="ABC_NikE_OppD_transporters"/>
    <property type="match status" value="1"/>
</dbReference>
<dbReference type="InterPro" id="IPR013563">
    <property type="entry name" value="Oligopep_ABC_C"/>
</dbReference>
<keyword evidence="6 9" id="KW-0067">ATP-binding</keyword>
<dbReference type="PANTHER" id="PTHR43297">
    <property type="entry name" value="OLIGOPEPTIDE TRANSPORT ATP-BINDING PROTEIN APPD"/>
    <property type="match status" value="1"/>
</dbReference>
<dbReference type="RefSeq" id="WP_009378876.1">
    <property type="nucleotide sequence ID" value="NZ_CAACXN010000015.1"/>
</dbReference>
<comment type="subcellular location">
    <subcellularLocation>
        <location evidence="1">Cell membrane</location>
        <topology evidence="1">Peripheral membrane protein</topology>
    </subcellularLocation>
</comment>
<evidence type="ECO:0000256" key="7">
    <source>
        <dbReference type="ARBA" id="ARBA00023136"/>
    </source>
</evidence>
<dbReference type="Gene3D" id="3.40.50.300">
    <property type="entry name" value="P-loop containing nucleotide triphosphate hydrolases"/>
    <property type="match status" value="1"/>
</dbReference>
<evidence type="ECO:0000313" key="13">
    <source>
        <dbReference type="Proteomes" id="UP000386281"/>
    </source>
</evidence>
<keyword evidence="3" id="KW-0813">Transport</keyword>
<feature type="domain" description="ABC transporter" evidence="8">
    <location>
        <begin position="9"/>
        <end position="260"/>
    </location>
</feature>
<evidence type="ECO:0000313" key="9">
    <source>
        <dbReference type="EMBL" id="PAK96951.1"/>
    </source>
</evidence>
<reference evidence="10 14" key="3">
    <citation type="submission" date="2020-12" db="EMBL/GenBank/DDBJ databases">
        <title>FDA dAtabase for Regulatory Grade micrObial Sequences (FDA-ARGOS): Supporting development and validation of Infectious Disease Dx tests.</title>
        <authorList>
            <person name="Sproer C."/>
            <person name="Gronow S."/>
            <person name="Severitt S."/>
            <person name="Schroder I."/>
            <person name="Tallon L."/>
            <person name="Sadzewicz L."/>
            <person name="Zhao X."/>
            <person name="Boylan J."/>
            <person name="Ott S."/>
            <person name="Bowen H."/>
            <person name="Vavikolanu K."/>
            <person name="Mehta A."/>
            <person name="Aluvathingal J."/>
            <person name="Nadendla S."/>
            <person name="Lowell S."/>
            <person name="Myers T."/>
            <person name="Yan Y."/>
            <person name="Sichtig H."/>
        </authorList>
    </citation>
    <scope>NUCLEOTIDE SEQUENCE [LARGE SCALE GENOMIC DNA]</scope>
    <source>
        <strain evidence="10 14">FDAARGOS_902</strain>
    </source>
</reference>
<dbReference type="PANTHER" id="PTHR43297:SF2">
    <property type="entry name" value="DIPEPTIDE TRANSPORT ATP-BINDING PROTEIN DPPD"/>
    <property type="match status" value="1"/>
</dbReference>
<name>A0A269ZH95_9MICO</name>
<evidence type="ECO:0000256" key="1">
    <source>
        <dbReference type="ARBA" id="ARBA00004202"/>
    </source>
</evidence>
<dbReference type="SUPFAM" id="SSF52540">
    <property type="entry name" value="P-loop containing nucleoside triphosphate hydrolases"/>
    <property type="match status" value="1"/>
</dbReference>
<reference evidence="11 13" key="2">
    <citation type="submission" date="2019-02" db="EMBL/GenBank/DDBJ databases">
        <authorList>
            <consortium name="Pathogen Informatics"/>
        </authorList>
    </citation>
    <scope>NUCLEOTIDE SEQUENCE [LARGE SCALE GENOMIC DNA]</scope>
    <source>
        <strain evidence="11 13">3012STDY7078520</strain>
    </source>
</reference>
<dbReference type="EMBL" id="NCWY01000002">
    <property type="protein sequence ID" value="PAK96951.1"/>
    <property type="molecule type" value="Genomic_DNA"/>
</dbReference>
<keyword evidence="7" id="KW-0472">Membrane</keyword>
<dbReference type="Proteomes" id="UP000216867">
    <property type="component" value="Unassembled WGS sequence"/>
</dbReference>
<dbReference type="InterPro" id="IPR017871">
    <property type="entry name" value="ABC_transporter-like_CS"/>
</dbReference>
<evidence type="ECO:0000256" key="2">
    <source>
        <dbReference type="ARBA" id="ARBA00005417"/>
    </source>
</evidence>